<dbReference type="Proteomes" id="UP001217089">
    <property type="component" value="Unassembled WGS sequence"/>
</dbReference>
<organism evidence="1 2">
    <name type="scientific">Tegillarca granosa</name>
    <name type="common">Malaysian cockle</name>
    <name type="synonym">Anadara granosa</name>
    <dbReference type="NCBI Taxonomy" id="220873"/>
    <lineage>
        <taxon>Eukaryota</taxon>
        <taxon>Metazoa</taxon>
        <taxon>Spiralia</taxon>
        <taxon>Lophotrochozoa</taxon>
        <taxon>Mollusca</taxon>
        <taxon>Bivalvia</taxon>
        <taxon>Autobranchia</taxon>
        <taxon>Pteriomorphia</taxon>
        <taxon>Arcoida</taxon>
        <taxon>Arcoidea</taxon>
        <taxon>Arcidae</taxon>
        <taxon>Tegillarca</taxon>
    </lineage>
</organism>
<comment type="caution">
    <text evidence="1">The sequence shown here is derived from an EMBL/GenBank/DDBJ whole genome shotgun (WGS) entry which is preliminary data.</text>
</comment>
<protein>
    <submittedName>
        <fullName evidence="1">Uncharacterized protein</fullName>
    </submittedName>
</protein>
<dbReference type="EMBL" id="JARBDR010000813">
    <property type="protein sequence ID" value="KAJ8305478.1"/>
    <property type="molecule type" value="Genomic_DNA"/>
</dbReference>
<keyword evidence="2" id="KW-1185">Reference proteome</keyword>
<evidence type="ECO:0000313" key="1">
    <source>
        <dbReference type="EMBL" id="KAJ8305478.1"/>
    </source>
</evidence>
<sequence length="422" mass="49440">MTYKKIIWQIEYFLIQSEQIIDPLVLPKMNVAYLKDKLSFKNPREMEYEVITSPEAVDYRWHFAVYLRKEVRETDFRKFENAVSLLWRRKYSEYIVDIQQYVLLRLTESKNNQKLTLTSLSLVTDSTTDVTIVHQEEHIDAFGNVLSTLMIKAVTMIITIRSFWKLVTFVREDSFIDSQVTADFDINKLQLLTNFTGTDDSIYKLESKVPDTLKRYDISFSFFVSSAIKKQKLTILSKKIEDLWKNTGLWNSKDNVKIDIRKQDKYLTNEGLLYKVIYYLSVNAVTLDSNQFQNTNSTKLKDILQSLSSTTENYNLIEKTKTFRYEEQFSFLLTKPVLMTDKQRLETQLKKAWIAQKYGIAPTNVKLQILLQDELVGQKGYNLLAIIKHLPLLTNITVLSEDSITKYLKNDDVIIDFSISKE</sequence>
<accession>A0ABQ9EJM4</accession>
<reference evidence="1 2" key="1">
    <citation type="submission" date="2022-12" db="EMBL/GenBank/DDBJ databases">
        <title>Chromosome-level genome of Tegillarca granosa.</title>
        <authorList>
            <person name="Kim J."/>
        </authorList>
    </citation>
    <scope>NUCLEOTIDE SEQUENCE [LARGE SCALE GENOMIC DNA]</scope>
    <source>
        <strain evidence="1">Teg-2019</strain>
        <tissue evidence="1">Adductor muscle</tissue>
    </source>
</reference>
<gene>
    <name evidence="1" type="ORF">KUTeg_016023</name>
</gene>
<proteinExistence type="predicted"/>
<evidence type="ECO:0000313" key="2">
    <source>
        <dbReference type="Proteomes" id="UP001217089"/>
    </source>
</evidence>
<name>A0ABQ9EJM4_TEGGR</name>
<feature type="non-terminal residue" evidence="1">
    <location>
        <position position="422"/>
    </location>
</feature>